<organism evidence="1 2">
    <name type="scientific">Biomphalaria glabrata</name>
    <name type="common">Bloodfluke planorb</name>
    <name type="synonym">Freshwater snail</name>
    <dbReference type="NCBI Taxonomy" id="6526"/>
    <lineage>
        <taxon>Eukaryota</taxon>
        <taxon>Metazoa</taxon>
        <taxon>Spiralia</taxon>
        <taxon>Lophotrochozoa</taxon>
        <taxon>Mollusca</taxon>
        <taxon>Gastropoda</taxon>
        <taxon>Heterobranchia</taxon>
        <taxon>Euthyneura</taxon>
        <taxon>Panpulmonata</taxon>
        <taxon>Hygrophila</taxon>
        <taxon>Lymnaeoidea</taxon>
        <taxon>Planorbidae</taxon>
        <taxon>Biomphalaria</taxon>
    </lineage>
</organism>
<dbReference type="GO" id="GO:0009308">
    <property type="term" value="P:amine metabolic process"/>
    <property type="evidence" value="ECO:0007669"/>
    <property type="project" value="InterPro"/>
</dbReference>
<dbReference type="InterPro" id="IPR016182">
    <property type="entry name" value="Cu_amine_oxidase_N-reg"/>
</dbReference>
<dbReference type="VEuPathDB" id="VectorBase:BGLB022744"/>
<dbReference type="GO" id="GO:0005507">
    <property type="term" value="F:copper ion binding"/>
    <property type="evidence" value="ECO:0007669"/>
    <property type="project" value="InterPro"/>
</dbReference>
<dbReference type="GO" id="GO:0048038">
    <property type="term" value="F:quinone binding"/>
    <property type="evidence" value="ECO:0007669"/>
    <property type="project" value="InterPro"/>
</dbReference>
<dbReference type="KEGG" id="bgt:106074049"/>
<gene>
    <name evidence="1" type="primary">106074049</name>
</gene>
<dbReference type="GO" id="GO:0008131">
    <property type="term" value="F:primary methylamine oxidase activity"/>
    <property type="evidence" value="ECO:0007669"/>
    <property type="project" value="InterPro"/>
</dbReference>
<dbReference type="Proteomes" id="UP000076420">
    <property type="component" value="Unassembled WGS sequence"/>
</dbReference>
<proteinExistence type="predicted"/>
<protein>
    <submittedName>
        <fullName evidence="1">Amine oxidase</fullName>
    </submittedName>
</protein>
<evidence type="ECO:0000313" key="1">
    <source>
        <dbReference type="EnsemblMetazoa" id="BGLB022744-PA"/>
    </source>
</evidence>
<dbReference type="SUPFAM" id="SSF54416">
    <property type="entry name" value="Amine oxidase N-terminal region"/>
    <property type="match status" value="1"/>
</dbReference>
<dbReference type="VEuPathDB" id="VectorBase:BGLAX_030066"/>
<evidence type="ECO:0000313" key="2">
    <source>
        <dbReference type="Proteomes" id="UP000076420"/>
    </source>
</evidence>
<sequence length="187" mass="21845">MTTTVRPTDNNTRAAANVLHAPILRRKREALSMYIRQWPTDILLYHQECTLLKSDQRRNPVEFSLRPVSLQEFDAVYKIVLKEVDNKIGYILQESYGTSYHSCPPEECFKIYPSPLATNLVDDINMRRLWIWAEYNVEYYGLHPVDFGVLANLDGSDPRKYSVDKIWYHGQMFDSMDELIVGYNSSK</sequence>
<dbReference type="EnsemblMetazoa" id="BGLB022744-RA">
    <property type="protein sequence ID" value="BGLB022744-PA"/>
    <property type="gene ID" value="BGLB022744"/>
</dbReference>
<name>A0A2C9KRK8_BIOGL</name>
<dbReference type="AlphaFoldDB" id="A0A2C9KRK8"/>
<reference evidence="1" key="1">
    <citation type="submission" date="2020-05" db="UniProtKB">
        <authorList>
            <consortium name="EnsemblMetazoa"/>
        </authorList>
    </citation>
    <scope>IDENTIFICATION</scope>
    <source>
        <strain evidence="1">BB02</strain>
    </source>
</reference>
<dbReference type="STRING" id="6526.A0A2C9KRK8"/>
<dbReference type="Gene3D" id="3.10.450.40">
    <property type="match status" value="1"/>
</dbReference>
<accession>A0A2C9KRK8</accession>